<reference evidence="2" key="1">
    <citation type="submission" date="2023-07" db="EMBL/GenBank/DDBJ databases">
        <title>draft genome sequence of fig (Ficus carica).</title>
        <authorList>
            <person name="Takahashi T."/>
            <person name="Nishimura K."/>
        </authorList>
    </citation>
    <scope>NUCLEOTIDE SEQUENCE</scope>
</reference>
<comment type="caution">
    <text evidence="2">The sequence shown here is derived from an EMBL/GenBank/DDBJ whole genome shotgun (WGS) entry which is preliminary data.</text>
</comment>
<feature type="compositionally biased region" description="Polar residues" evidence="1">
    <location>
        <begin position="23"/>
        <end position="33"/>
    </location>
</feature>
<sequence length="46" mass="4984">MKVVVHMLEGGEKLSMPANTFASMGPSKTTMQTNEHRVGSYSRTGV</sequence>
<proteinExistence type="predicted"/>
<evidence type="ECO:0000313" key="3">
    <source>
        <dbReference type="Proteomes" id="UP001187192"/>
    </source>
</evidence>
<accession>A0AA87Z844</accession>
<feature type="region of interest" description="Disordered" evidence="1">
    <location>
        <begin position="23"/>
        <end position="46"/>
    </location>
</feature>
<keyword evidence="3" id="KW-1185">Reference proteome</keyword>
<dbReference type="AlphaFoldDB" id="A0AA87Z844"/>
<feature type="non-terminal residue" evidence="2">
    <location>
        <position position="46"/>
    </location>
</feature>
<evidence type="ECO:0000313" key="2">
    <source>
        <dbReference type="EMBL" id="GMN19776.1"/>
    </source>
</evidence>
<dbReference type="EMBL" id="BTGU01002540">
    <property type="protein sequence ID" value="GMN19776.1"/>
    <property type="molecule type" value="Genomic_DNA"/>
</dbReference>
<dbReference type="Proteomes" id="UP001187192">
    <property type="component" value="Unassembled WGS sequence"/>
</dbReference>
<organism evidence="2 3">
    <name type="scientific">Ficus carica</name>
    <name type="common">Common fig</name>
    <dbReference type="NCBI Taxonomy" id="3494"/>
    <lineage>
        <taxon>Eukaryota</taxon>
        <taxon>Viridiplantae</taxon>
        <taxon>Streptophyta</taxon>
        <taxon>Embryophyta</taxon>
        <taxon>Tracheophyta</taxon>
        <taxon>Spermatophyta</taxon>
        <taxon>Magnoliopsida</taxon>
        <taxon>eudicotyledons</taxon>
        <taxon>Gunneridae</taxon>
        <taxon>Pentapetalae</taxon>
        <taxon>rosids</taxon>
        <taxon>fabids</taxon>
        <taxon>Rosales</taxon>
        <taxon>Moraceae</taxon>
        <taxon>Ficeae</taxon>
        <taxon>Ficus</taxon>
    </lineage>
</organism>
<evidence type="ECO:0000256" key="1">
    <source>
        <dbReference type="SAM" id="MobiDB-lite"/>
    </source>
</evidence>
<name>A0AA87Z844_FICCA</name>
<protein>
    <submittedName>
        <fullName evidence="2">Uncharacterized protein</fullName>
    </submittedName>
</protein>
<gene>
    <name evidence="2" type="ORF">TIFTF001_042926</name>
</gene>